<comment type="similarity">
    <text evidence="1">Belongs to the UDP-glycosyltransferase family.</text>
</comment>
<protein>
    <recommendedName>
        <fullName evidence="6">UDP-glycosyltransferase 83A1</fullName>
    </recommendedName>
</protein>
<accession>A0ABR2NSV6</accession>
<dbReference type="CDD" id="cd03784">
    <property type="entry name" value="GT1_Gtf-like"/>
    <property type="match status" value="1"/>
</dbReference>
<evidence type="ECO:0000256" key="3">
    <source>
        <dbReference type="ARBA" id="ARBA00022679"/>
    </source>
</evidence>
<proteinExistence type="inferred from homology"/>
<dbReference type="PANTHER" id="PTHR11926">
    <property type="entry name" value="GLUCOSYL/GLUCURONOSYL TRANSFERASES"/>
    <property type="match status" value="1"/>
</dbReference>
<dbReference type="InterPro" id="IPR002213">
    <property type="entry name" value="UDP_glucos_trans"/>
</dbReference>
<dbReference type="SUPFAM" id="SSF53756">
    <property type="entry name" value="UDP-Glycosyltransferase/glycogen phosphorylase"/>
    <property type="match status" value="1"/>
</dbReference>
<keyword evidence="2" id="KW-0328">Glycosyltransferase</keyword>
<reference evidence="4 5" key="1">
    <citation type="journal article" date="2024" name="G3 (Bethesda)">
        <title>Genome assembly of Hibiscus sabdariffa L. provides insights into metabolisms of medicinal natural products.</title>
        <authorList>
            <person name="Kim T."/>
        </authorList>
    </citation>
    <scope>NUCLEOTIDE SEQUENCE [LARGE SCALE GENOMIC DNA]</scope>
    <source>
        <strain evidence="4">TK-2024</strain>
        <tissue evidence="4">Old leaves</tissue>
    </source>
</reference>
<evidence type="ECO:0000256" key="2">
    <source>
        <dbReference type="ARBA" id="ARBA00022676"/>
    </source>
</evidence>
<evidence type="ECO:0000313" key="5">
    <source>
        <dbReference type="Proteomes" id="UP001396334"/>
    </source>
</evidence>
<evidence type="ECO:0000256" key="1">
    <source>
        <dbReference type="ARBA" id="ARBA00009995"/>
    </source>
</evidence>
<gene>
    <name evidence="4" type="ORF">V6N11_009381</name>
</gene>
<dbReference type="Gene3D" id="3.40.50.2000">
    <property type="entry name" value="Glycogen Phosphorylase B"/>
    <property type="match status" value="2"/>
</dbReference>
<evidence type="ECO:0000313" key="4">
    <source>
        <dbReference type="EMBL" id="KAK8979171.1"/>
    </source>
</evidence>
<keyword evidence="5" id="KW-1185">Reference proteome</keyword>
<name>A0ABR2NSV6_9ROSI</name>
<dbReference type="Proteomes" id="UP001396334">
    <property type="component" value="Unassembled WGS sequence"/>
</dbReference>
<evidence type="ECO:0008006" key="6">
    <source>
        <dbReference type="Google" id="ProtNLM"/>
    </source>
</evidence>
<dbReference type="Pfam" id="PF00201">
    <property type="entry name" value="UDPGT"/>
    <property type="match status" value="1"/>
</dbReference>
<sequence length="457" mass="51773">MGNPHILAIPYPAQGHVIPLMELSHRLVDHGVSITFVNTDFNRKRVKDAFGNKVEGEGSIHLVSIPDGMEPGEDRNHLGKLTDGISKVMPSRLRKLLKKINGFEDEKISYVIADVNMGWALDIAAEFGIPRVAFWPSSAFLFVLHFSTNKLLDDQIIDRYGTPINGEKMIELCPKAPAMHPKNFLWVSLGDFTTQKITFEYAKRNIKGIDNVEWLICNTTFDLEPGALSFFPQILPIGPLSATKQLEPLTGSFWPEDETCLKWLDQQQPGSIIYVAFGSFTVFDPVQFQELALSLELSNRPFLWVVRPDITQGTECEQLYPKGFKTRVGSRGKMVGWAPQRAVLAHPSIACFISHCGWNSTVEGLSNGVPFLCWPYFADHFVNESYICEIWKIGLSLRRDEREIITREEIKSKVEQLLIDESFKEEELKLKGSVMNSVNENGSSNKIFNNFIEWMRS</sequence>
<keyword evidence="3" id="KW-0808">Transferase</keyword>
<dbReference type="EMBL" id="JBBPBN010000103">
    <property type="protein sequence ID" value="KAK8979171.1"/>
    <property type="molecule type" value="Genomic_DNA"/>
</dbReference>
<organism evidence="4 5">
    <name type="scientific">Hibiscus sabdariffa</name>
    <name type="common">roselle</name>
    <dbReference type="NCBI Taxonomy" id="183260"/>
    <lineage>
        <taxon>Eukaryota</taxon>
        <taxon>Viridiplantae</taxon>
        <taxon>Streptophyta</taxon>
        <taxon>Embryophyta</taxon>
        <taxon>Tracheophyta</taxon>
        <taxon>Spermatophyta</taxon>
        <taxon>Magnoliopsida</taxon>
        <taxon>eudicotyledons</taxon>
        <taxon>Gunneridae</taxon>
        <taxon>Pentapetalae</taxon>
        <taxon>rosids</taxon>
        <taxon>malvids</taxon>
        <taxon>Malvales</taxon>
        <taxon>Malvaceae</taxon>
        <taxon>Malvoideae</taxon>
        <taxon>Hibiscus</taxon>
    </lineage>
</organism>
<dbReference type="PANTHER" id="PTHR11926:SF1412">
    <property type="entry name" value="UDP-GLYCOSYLTRANSFERASE 83A1-LIKE"/>
    <property type="match status" value="1"/>
</dbReference>
<comment type="caution">
    <text evidence="4">The sequence shown here is derived from an EMBL/GenBank/DDBJ whole genome shotgun (WGS) entry which is preliminary data.</text>
</comment>